<dbReference type="RefSeq" id="WP_091597572.1">
    <property type="nucleotide sequence ID" value="NZ_JBHRWG010000002.1"/>
</dbReference>
<dbReference type="STRING" id="307121.GA0070620_6499"/>
<dbReference type="InterPro" id="IPR008914">
    <property type="entry name" value="PEBP"/>
</dbReference>
<evidence type="ECO:0000256" key="1">
    <source>
        <dbReference type="ARBA" id="ARBA00007120"/>
    </source>
</evidence>
<feature type="compositionally biased region" description="Low complexity" evidence="2">
    <location>
        <begin position="70"/>
        <end position="86"/>
    </location>
</feature>
<dbReference type="PANTHER" id="PTHR30289">
    <property type="entry name" value="UNCHARACTERIZED PROTEIN YBCL-RELATED"/>
    <property type="match status" value="1"/>
</dbReference>
<name>A0A1C3NE85_9ACTN</name>
<keyword evidence="4" id="KW-1185">Reference proteome</keyword>
<dbReference type="OrthoDB" id="9797506at2"/>
<dbReference type="Proteomes" id="UP000199393">
    <property type="component" value="Chromosome I"/>
</dbReference>
<dbReference type="Gene3D" id="3.90.280.10">
    <property type="entry name" value="PEBP-like"/>
    <property type="match status" value="1"/>
</dbReference>
<dbReference type="NCBIfam" id="TIGR00481">
    <property type="entry name" value="YbhB/YbcL family Raf kinase inhibitor-like protein"/>
    <property type="match status" value="1"/>
</dbReference>
<dbReference type="EMBL" id="LT598496">
    <property type="protein sequence ID" value="SBV30893.1"/>
    <property type="molecule type" value="Genomic_DNA"/>
</dbReference>
<protein>
    <recommendedName>
        <fullName evidence="5">Phospholipid-binding protein, PBP family</fullName>
    </recommendedName>
</protein>
<dbReference type="InterPro" id="IPR005247">
    <property type="entry name" value="YbhB_YbcL/LppC-like"/>
</dbReference>
<evidence type="ECO:0000313" key="4">
    <source>
        <dbReference type="Proteomes" id="UP000199393"/>
    </source>
</evidence>
<gene>
    <name evidence="3" type="ORF">GA0070620_6499</name>
</gene>
<dbReference type="CDD" id="cd00865">
    <property type="entry name" value="PEBP_bact_arch"/>
    <property type="match status" value="1"/>
</dbReference>
<feature type="region of interest" description="Disordered" evidence="2">
    <location>
        <begin position="70"/>
        <end position="102"/>
    </location>
</feature>
<dbReference type="Pfam" id="PF01161">
    <property type="entry name" value="PBP"/>
    <property type="match status" value="1"/>
</dbReference>
<dbReference type="InterPro" id="IPR036610">
    <property type="entry name" value="PEBP-like_sf"/>
</dbReference>
<dbReference type="PANTHER" id="PTHR30289:SF1">
    <property type="entry name" value="PEBP (PHOSPHATIDYLETHANOLAMINE-BINDING PROTEIN) FAMILY PROTEIN"/>
    <property type="match status" value="1"/>
</dbReference>
<evidence type="ECO:0000313" key="3">
    <source>
        <dbReference type="EMBL" id="SBV30893.1"/>
    </source>
</evidence>
<dbReference type="SUPFAM" id="SSF49777">
    <property type="entry name" value="PEBP-like"/>
    <property type="match status" value="1"/>
</dbReference>
<comment type="similarity">
    <text evidence="1">Belongs to the UPF0098 family.</text>
</comment>
<evidence type="ECO:0000256" key="2">
    <source>
        <dbReference type="SAM" id="MobiDB-lite"/>
    </source>
</evidence>
<sequence length="150" mass="16485">MAGIMLRSVAFNDHDLLPDRFARDGGNISPPLEWGEVPDGASELLLMVEDPDAGREAFLHWLVSGIRPEPGGIAEGAAPEGAREWPNSFGERGWGGPQPPRGDDPHRYFFRLYALDQQLDLPDAPQPADVRRAVKGHEFASGNMVARYAR</sequence>
<reference evidence="4" key="1">
    <citation type="submission" date="2016-06" db="EMBL/GenBank/DDBJ databases">
        <authorList>
            <person name="Varghese N."/>
        </authorList>
    </citation>
    <scope>NUCLEOTIDE SEQUENCE [LARGE SCALE GENOMIC DNA]</scope>
    <source>
        <strain evidence="4">DSM 45344</strain>
    </source>
</reference>
<accession>A0A1C3NE85</accession>
<evidence type="ECO:0008006" key="5">
    <source>
        <dbReference type="Google" id="ProtNLM"/>
    </source>
</evidence>
<organism evidence="3 4">
    <name type="scientific">Micromonospora krabiensis</name>
    <dbReference type="NCBI Taxonomy" id="307121"/>
    <lineage>
        <taxon>Bacteria</taxon>
        <taxon>Bacillati</taxon>
        <taxon>Actinomycetota</taxon>
        <taxon>Actinomycetes</taxon>
        <taxon>Micromonosporales</taxon>
        <taxon>Micromonosporaceae</taxon>
        <taxon>Micromonospora</taxon>
    </lineage>
</organism>
<proteinExistence type="inferred from homology"/>
<dbReference type="AlphaFoldDB" id="A0A1C3NE85"/>